<dbReference type="EMBL" id="BMKF01000001">
    <property type="protein sequence ID" value="GGB63855.1"/>
    <property type="molecule type" value="Genomic_DNA"/>
</dbReference>
<keyword evidence="3" id="KW-1185">Reference proteome</keyword>
<accession>A0ABQ1JDC4</accession>
<evidence type="ECO:0000313" key="3">
    <source>
        <dbReference type="Proteomes" id="UP000628854"/>
    </source>
</evidence>
<dbReference type="Gene3D" id="3.40.50.150">
    <property type="entry name" value="Vaccinia Virus protein VP39"/>
    <property type="match status" value="1"/>
</dbReference>
<dbReference type="CDD" id="cd02440">
    <property type="entry name" value="AdoMet_MTases"/>
    <property type="match status" value="1"/>
</dbReference>
<feature type="domain" description="Methyltransferase" evidence="1">
    <location>
        <begin position="49"/>
        <end position="166"/>
    </location>
</feature>
<proteinExistence type="predicted"/>
<dbReference type="InterPro" id="IPR029063">
    <property type="entry name" value="SAM-dependent_MTases_sf"/>
</dbReference>
<dbReference type="PROSITE" id="PS00092">
    <property type="entry name" value="N6_MTASE"/>
    <property type="match status" value="1"/>
</dbReference>
<dbReference type="InterPro" id="IPR002052">
    <property type="entry name" value="DNA_methylase_N6_adenine_CS"/>
</dbReference>
<dbReference type="InterPro" id="IPR025714">
    <property type="entry name" value="Methyltranfer_dom"/>
</dbReference>
<dbReference type="SUPFAM" id="SSF53335">
    <property type="entry name" value="S-adenosyl-L-methionine-dependent methyltransferases"/>
    <property type="match status" value="1"/>
</dbReference>
<evidence type="ECO:0000313" key="2">
    <source>
        <dbReference type="EMBL" id="GGB63855.1"/>
    </source>
</evidence>
<dbReference type="PANTHER" id="PTHR47739">
    <property type="entry name" value="TRNA1(VAL) (ADENINE(37)-N6)-METHYLTRANSFERASE"/>
    <property type="match status" value="1"/>
</dbReference>
<dbReference type="InterPro" id="IPR050210">
    <property type="entry name" value="tRNA_Adenine-N(6)_MTase"/>
</dbReference>
<dbReference type="PANTHER" id="PTHR47739:SF1">
    <property type="entry name" value="TRNA1(VAL) (ADENINE(37)-N6)-METHYLTRANSFERASE"/>
    <property type="match status" value="1"/>
</dbReference>
<gene>
    <name evidence="2" type="ORF">GCM10011503_10740</name>
</gene>
<organism evidence="2 3">
    <name type="scientific">Henriciella pelagia</name>
    <dbReference type="NCBI Taxonomy" id="1977912"/>
    <lineage>
        <taxon>Bacteria</taxon>
        <taxon>Pseudomonadati</taxon>
        <taxon>Pseudomonadota</taxon>
        <taxon>Alphaproteobacteria</taxon>
        <taxon>Hyphomonadales</taxon>
        <taxon>Hyphomonadaceae</taxon>
        <taxon>Henriciella</taxon>
    </lineage>
</organism>
<comment type="caution">
    <text evidence="2">The sequence shown here is derived from an EMBL/GenBank/DDBJ whole genome shotgun (WGS) entry which is preliminary data.</text>
</comment>
<dbReference type="GO" id="GO:0032259">
    <property type="term" value="P:methylation"/>
    <property type="evidence" value="ECO:0007669"/>
    <property type="project" value="UniProtKB-KW"/>
</dbReference>
<dbReference type="Proteomes" id="UP000628854">
    <property type="component" value="Unassembled WGS sequence"/>
</dbReference>
<dbReference type="RefSeq" id="WP_084391520.1">
    <property type="nucleotide sequence ID" value="NZ_BMKF01000001.1"/>
</dbReference>
<name>A0ABQ1JDC4_9PROT</name>
<reference evidence="3" key="1">
    <citation type="journal article" date="2019" name="Int. J. Syst. Evol. Microbiol.">
        <title>The Global Catalogue of Microorganisms (GCM) 10K type strain sequencing project: providing services to taxonomists for standard genome sequencing and annotation.</title>
        <authorList>
            <consortium name="The Broad Institute Genomics Platform"/>
            <consortium name="The Broad Institute Genome Sequencing Center for Infectious Disease"/>
            <person name="Wu L."/>
            <person name="Ma J."/>
        </authorList>
    </citation>
    <scope>NUCLEOTIDE SEQUENCE [LARGE SCALE GENOMIC DNA]</scope>
    <source>
        <strain evidence="3">CGMCC 1.15928</strain>
    </source>
</reference>
<dbReference type="Pfam" id="PF13847">
    <property type="entry name" value="Methyltransf_31"/>
    <property type="match status" value="1"/>
</dbReference>
<evidence type="ECO:0000259" key="1">
    <source>
        <dbReference type="Pfam" id="PF13847"/>
    </source>
</evidence>
<keyword evidence="2" id="KW-0808">Transferase</keyword>
<sequence>MAETAFTRDAFLGGLVTVLQPKKGFRAGTDSVLLAAALDPSMTGTAAEFGCGAGGALFPAAWRLKDVSFTGLELDPLMLDLARQGIAENDLAGRVQVQEQNVGNIPHDWENRFDLVFSNPPYFRTGSITQPGERKHEAYLESVPLKDWIWGMLHSLKPRGRFVMIHRACELARILALIERRTGQIEVMPVRSHPGADAKRVIVRARKGLRSGEMRLLSGIDIYKSKGGDRTELLERIARSDAGLDWG</sequence>
<protein>
    <submittedName>
        <fullName evidence="2">Methyltransferase</fullName>
    </submittedName>
</protein>
<dbReference type="GO" id="GO:0008168">
    <property type="term" value="F:methyltransferase activity"/>
    <property type="evidence" value="ECO:0007669"/>
    <property type="project" value="UniProtKB-KW"/>
</dbReference>
<keyword evidence="2" id="KW-0489">Methyltransferase</keyword>